<dbReference type="RefSeq" id="WP_012543754.1">
    <property type="nucleotide sequence ID" value="NC_011295.1"/>
</dbReference>
<keyword evidence="6" id="KW-1185">Reference proteome</keyword>
<organism evidence="5 6">
    <name type="scientific">Coprothermobacter proteolyticus (strain ATCC 35245 / DSM 5265 / OCM 4 / BT)</name>
    <dbReference type="NCBI Taxonomy" id="309798"/>
    <lineage>
        <taxon>Bacteria</taxon>
        <taxon>Pseudomonadati</taxon>
        <taxon>Coprothermobacterota</taxon>
        <taxon>Coprothermobacteria</taxon>
        <taxon>Coprothermobacterales</taxon>
        <taxon>Coprothermobacteraceae</taxon>
        <taxon>Coprothermobacter</taxon>
    </lineage>
</organism>
<keyword evidence="1" id="KW-0805">Transcription regulation</keyword>
<dbReference type="PROSITE" id="PS00894">
    <property type="entry name" value="HTH_DEOR_1"/>
    <property type="match status" value="1"/>
</dbReference>
<keyword evidence="3" id="KW-0804">Transcription</keyword>
<dbReference type="InterPro" id="IPR036388">
    <property type="entry name" value="WH-like_DNA-bd_sf"/>
</dbReference>
<gene>
    <name evidence="5" type="primary">glpR</name>
    <name evidence="5" type="ordered locus">COPRO5265_0215</name>
</gene>
<dbReference type="CDD" id="cd00090">
    <property type="entry name" value="HTH_ARSR"/>
    <property type="match status" value="1"/>
</dbReference>
<protein>
    <submittedName>
        <fullName evidence="5">Transcriptional regulator of sugar metabolism</fullName>
    </submittedName>
</protein>
<evidence type="ECO:0000259" key="4">
    <source>
        <dbReference type="PROSITE" id="PS51000"/>
    </source>
</evidence>
<evidence type="ECO:0000256" key="2">
    <source>
        <dbReference type="ARBA" id="ARBA00023125"/>
    </source>
</evidence>
<dbReference type="InterPro" id="IPR011991">
    <property type="entry name" value="ArsR-like_HTH"/>
</dbReference>
<dbReference type="PANTHER" id="PTHR30363">
    <property type="entry name" value="HTH-TYPE TRANSCRIPTIONAL REGULATOR SRLR-RELATED"/>
    <property type="match status" value="1"/>
</dbReference>
<dbReference type="InterPro" id="IPR018356">
    <property type="entry name" value="Tscrpt_reg_HTH_DeoR_CS"/>
</dbReference>
<dbReference type="Proteomes" id="UP000001732">
    <property type="component" value="Chromosome"/>
</dbReference>
<dbReference type="AlphaFoldDB" id="B5Y737"/>
<dbReference type="STRING" id="309798.COPRO5265_0215"/>
<reference evidence="5 6" key="2">
    <citation type="journal article" date="2014" name="Genome Announc.">
        <title>Complete Genome Sequence of Coprothermobacter proteolyticus DSM 5265.</title>
        <authorList>
            <person name="Alexiev A."/>
            <person name="Coil D.A."/>
            <person name="Badger J.H."/>
            <person name="Enticknap J."/>
            <person name="Ward N."/>
            <person name="Robb F.T."/>
            <person name="Eisen J.A."/>
        </authorList>
    </citation>
    <scope>NUCLEOTIDE SEQUENCE [LARGE SCALE GENOMIC DNA]</scope>
    <source>
        <strain evidence="6">ATCC 35245 / DSM 5265 / OCM 4 / BT</strain>
    </source>
</reference>
<name>B5Y737_COPPD</name>
<dbReference type="Pfam" id="PF08220">
    <property type="entry name" value="HTH_DeoR"/>
    <property type="match status" value="1"/>
</dbReference>
<dbReference type="InterPro" id="IPR050313">
    <property type="entry name" value="Carb_Metab_HTH_regulators"/>
</dbReference>
<sequence length="258" mass="28317">MVLVGERRQKILEVVSSGKAVTVEELSRILDVSPSTVRRDLRFLESKGLLYRTHGGAMPPVLSSYEPSLVEKESSMVEEKEAIGKYAASLIEEGDTVVIDAGTTTIHIVRSLMVNKAKIVTNFLKAALEVPYKPDIEVLLTGGNLRFSTQALVGPVAENFLQHIRVDKAFIGTNGVTLEGFSTPNVLEAATKRAMVKCAEKVFVVSDSTKFGKESFVRFADIDEVDCIITDWHLADEEVKSYREAGLEVIRVKEGGTI</sequence>
<dbReference type="PROSITE" id="PS51000">
    <property type="entry name" value="HTH_DEOR_2"/>
    <property type="match status" value="1"/>
</dbReference>
<dbReference type="Pfam" id="PF00455">
    <property type="entry name" value="DeoRC"/>
    <property type="match status" value="1"/>
</dbReference>
<evidence type="ECO:0000313" key="6">
    <source>
        <dbReference type="Proteomes" id="UP000001732"/>
    </source>
</evidence>
<dbReference type="PANTHER" id="PTHR30363:SF44">
    <property type="entry name" value="AGA OPERON TRANSCRIPTIONAL REPRESSOR-RELATED"/>
    <property type="match status" value="1"/>
</dbReference>
<dbReference type="eggNOG" id="COG1349">
    <property type="taxonomic scope" value="Bacteria"/>
</dbReference>
<evidence type="ECO:0000256" key="3">
    <source>
        <dbReference type="ARBA" id="ARBA00023163"/>
    </source>
</evidence>
<dbReference type="Gene3D" id="3.40.50.1360">
    <property type="match status" value="1"/>
</dbReference>
<dbReference type="GO" id="GO:0003677">
    <property type="term" value="F:DNA binding"/>
    <property type="evidence" value="ECO:0007669"/>
    <property type="project" value="UniProtKB-KW"/>
</dbReference>
<dbReference type="GO" id="GO:0003700">
    <property type="term" value="F:DNA-binding transcription factor activity"/>
    <property type="evidence" value="ECO:0007669"/>
    <property type="project" value="InterPro"/>
</dbReference>
<keyword evidence="2" id="KW-0238">DNA-binding</keyword>
<dbReference type="SMART" id="SM00420">
    <property type="entry name" value="HTH_DEOR"/>
    <property type="match status" value="1"/>
</dbReference>
<dbReference type="Gene3D" id="1.10.10.10">
    <property type="entry name" value="Winged helix-like DNA-binding domain superfamily/Winged helix DNA-binding domain"/>
    <property type="match status" value="1"/>
</dbReference>
<evidence type="ECO:0000256" key="1">
    <source>
        <dbReference type="ARBA" id="ARBA00023015"/>
    </source>
</evidence>
<proteinExistence type="predicted"/>
<feature type="domain" description="HTH deoR-type" evidence="4">
    <location>
        <begin position="4"/>
        <end position="59"/>
    </location>
</feature>
<reference evidence="6" key="1">
    <citation type="submission" date="2008-08" db="EMBL/GenBank/DDBJ databases">
        <title>The complete genome sequence of Coprothermobacter proteolyticus strain ATCC 5245 / DSM 5265 / BT.</title>
        <authorList>
            <person name="Dodson R.J."/>
            <person name="Durkin A.S."/>
            <person name="Wu M."/>
            <person name="Eisen J."/>
            <person name="Sutton G."/>
        </authorList>
    </citation>
    <scope>NUCLEOTIDE SEQUENCE [LARGE SCALE GENOMIC DNA]</scope>
    <source>
        <strain evidence="6">ATCC 35245 / DSM 5265 / OCM 4 / BT</strain>
    </source>
</reference>
<dbReference type="InterPro" id="IPR037171">
    <property type="entry name" value="NagB/RpiA_transferase-like"/>
</dbReference>
<dbReference type="SUPFAM" id="SSF46785">
    <property type="entry name" value="Winged helix' DNA-binding domain"/>
    <property type="match status" value="1"/>
</dbReference>
<dbReference type="SUPFAM" id="SSF100950">
    <property type="entry name" value="NagB/RpiA/CoA transferase-like"/>
    <property type="match status" value="1"/>
</dbReference>
<dbReference type="InterPro" id="IPR001034">
    <property type="entry name" value="DeoR_HTH"/>
</dbReference>
<accession>B5Y737</accession>
<dbReference type="SMART" id="SM01134">
    <property type="entry name" value="DeoRC"/>
    <property type="match status" value="1"/>
</dbReference>
<evidence type="ECO:0000313" key="5">
    <source>
        <dbReference type="EMBL" id="ACI17102.1"/>
    </source>
</evidence>
<dbReference type="InterPro" id="IPR014036">
    <property type="entry name" value="DeoR-like_C"/>
</dbReference>
<dbReference type="KEGG" id="cpo:COPRO5265_0215"/>
<dbReference type="InterPro" id="IPR036390">
    <property type="entry name" value="WH_DNA-bd_sf"/>
</dbReference>
<dbReference type="PRINTS" id="PR00037">
    <property type="entry name" value="HTHLACR"/>
</dbReference>
<dbReference type="EMBL" id="CP001145">
    <property type="protein sequence ID" value="ACI17102.1"/>
    <property type="molecule type" value="Genomic_DNA"/>
</dbReference>